<dbReference type="PROSITE" id="PS51257">
    <property type="entry name" value="PROKAR_LIPOPROTEIN"/>
    <property type="match status" value="1"/>
</dbReference>
<dbReference type="PANTHER" id="PTHR46825:SF7">
    <property type="entry name" value="D-ALANYL-D-ALANINE CARBOXYPEPTIDASE"/>
    <property type="match status" value="1"/>
</dbReference>
<dbReference type="SUPFAM" id="SSF56601">
    <property type="entry name" value="beta-lactamase/transpeptidase-like"/>
    <property type="match status" value="1"/>
</dbReference>
<dbReference type="eggNOG" id="COG1680">
    <property type="taxonomic scope" value="Bacteria"/>
</dbReference>
<protein>
    <submittedName>
        <fullName evidence="2">Beta-lactamase class C and other penicillin binding proteins</fullName>
    </submittedName>
</protein>
<dbReference type="Gene3D" id="3.40.710.10">
    <property type="entry name" value="DD-peptidase/beta-lactamase superfamily"/>
    <property type="match status" value="1"/>
</dbReference>
<dbReference type="InterPro" id="IPR001466">
    <property type="entry name" value="Beta-lactam-related"/>
</dbReference>
<evidence type="ECO:0000313" key="3">
    <source>
        <dbReference type="Proteomes" id="UP000008975"/>
    </source>
</evidence>
<dbReference type="STRING" id="979556.MTES_1697"/>
<dbReference type="HOGENOM" id="CLU_020027_2_1_11"/>
<organism evidence="2 3">
    <name type="scientific">Microbacterium testaceum (strain StLB037)</name>
    <dbReference type="NCBI Taxonomy" id="979556"/>
    <lineage>
        <taxon>Bacteria</taxon>
        <taxon>Bacillati</taxon>
        <taxon>Actinomycetota</taxon>
        <taxon>Actinomycetes</taxon>
        <taxon>Micrococcales</taxon>
        <taxon>Microbacteriaceae</taxon>
        <taxon>Microbacterium</taxon>
    </lineage>
</organism>
<evidence type="ECO:0000313" key="2">
    <source>
        <dbReference type="EMBL" id="BAJ74661.1"/>
    </source>
</evidence>
<accession>E8NAK5</accession>
<dbReference type="KEGG" id="mts:MTES_1697"/>
<name>E8NAK5_MICTS</name>
<dbReference type="Proteomes" id="UP000008975">
    <property type="component" value="Chromosome"/>
</dbReference>
<evidence type="ECO:0000259" key="1">
    <source>
        <dbReference type="Pfam" id="PF00144"/>
    </source>
</evidence>
<dbReference type="Pfam" id="PF00144">
    <property type="entry name" value="Beta-lactamase"/>
    <property type="match status" value="1"/>
</dbReference>
<reference evidence="2 3" key="1">
    <citation type="journal article" date="2011" name="J. Bacteriol.">
        <title>Genome sequence of Microbacterium testaceum StLB037, an N-acylhomoserine lactone-degrading bacterium isolated from potato leaves.</title>
        <authorList>
            <person name="Morohoshi T."/>
            <person name="Wang W.-Z."/>
            <person name="Someya N."/>
            <person name="Ikeda T."/>
        </authorList>
    </citation>
    <scope>NUCLEOTIDE SEQUENCE [LARGE SCALE GENOMIC DNA]</scope>
    <source>
        <strain evidence="2 3">StLB037</strain>
    </source>
</reference>
<dbReference type="AlphaFoldDB" id="E8NAK5"/>
<dbReference type="InterPro" id="IPR012338">
    <property type="entry name" value="Beta-lactam/transpept-like"/>
</dbReference>
<sequence length="430" mass="43610">MRGFQGVFGMGTWRRSAAAAIAGAGVLAVILSGCTPESTVAVDLPAQVDAPLADQTVTELRDAVTTAMAATGSSGAIVGVWVPWSGTWVSGLGTQGPGGAEVSADLDFRAADVTGAMTCDVLYDLAADGTVKLDDPVTTWVSNLPGYDDITLRMLCNGTSGLGSYSSVLQGVELNNPDRAWNPRELLAYGISSPRRNAPGAAFADSDTNYLVAGLAVERATGESLSDLIRERVAAPLGLSDTTLPGSAAAAPSSSALEGFRSQQIPEGGWTCDQPQDVTVVSASFGGAASGAVTDITDLGRYTQALAAGSLLPAESDRFSSPLPVSPDDPTWFTAAGGAYQAGSLIGQFGATAGYMVGSFADPQTGMAVSVVLNNSAGNQKTAAWLAWELAAIASKAPAASGQTAPEAGLPWTAQQMRDGIVGNAICPVP</sequence>
<dbReference type="InterPro" id="IPR050491">
    <property type="entry name" value="AmpC-like"/>
</dbReference>
<dbReference type="PANTHER" id="PTHR46825">
    <property type="entry name" value="D-ALANYL-D-ALANINE-CARBOXYPEPTIDASE/ENDOPEPTIDASE AMPH"/>
    <property type="match status" value="1"/>
</dbReference>
<dbReference type="EMBL" id="AP012052">
    <property type="protein sequence ID" value="BAJ74661.1"/>
    <property type="molecule type" value="Genomic_DNA"/>
</dbReference>
<feature type="domain" description="Beta-lactamase-related" evidence="1">
    <location>
        <begin position="61"/>
        <end position="383"/>
    </location>
</feature>
<gene>
    <name evidence="2" type="ordered locus">MTES_1697</name>
</gene>
<proteinExistence type="predicted"/>
<reference key="2">
    <citation type="submission" date="2011-02" db="EMBL/GenBank/DDBJ databases">
        <title>Genome sequence of Microbacterium testaceum StLB037.</title>
        <authorList>
            <person name="Morohoshi T."/>
            <person name="Wang W.Z."/>
            <person name="Someya N."/>
            <person name="Ikeda T."/>
        </authorList>
    </citation>
    <scope>NUCLEOTIDE SEQUENCE</scope>
    <source>
        <strain>StLB037</strain>
    </source>
</reference>